<feature type="compositionally biased region" description="Polar residues" evidence="9">
    <location>
        <begin position="158"/>
        <end position="170"/>
    </location>
</feature>
<keyword evidence="6 8" id="KW-0539">Nucleus</keyword>
<keyword evidence="12" id="KW-1185">Reference proteome</keyword>
<evidence type="ECO:0000256" key="3">
    <source>
        <dbReference type="ARBA" id="ARBA00023125"/>
    </source>
</evidence>
<dbReference type="EMBL" id="LFRF01000006">
    <property type="protein sequence ID" value="KND92399.1"/>
    <property type="molecule type" value="Genomic_DNA"/>
</dbReference>
<evidence type="ECO:0000256" key="1">
    <source>
        <dbReference type="ARBA" id="ARBA00004123"/>
    </source>
</evidence>
<name>A0A0L0NEE4_TOLOC</name>
<dbReference type="AlphaFoldDB" id="A0A0L0NEE4"/>
<feature type="compositionally biased region" description="Basic and acidic residues" evidence="9">
    <location>
        <begin position="204"/>
        <end position="217"/>
    </location>
</feature>
<gene>
    <name evidence="11" type="ORF">TOPH_03230</name>
</gene>
<dbReference type="PANTHER" id="PTHR11850">
    <property type="entry name" value="HOMEOBOX PROTEIN TRANSCRIPTION FACTORS"/>
    <property type="match status" value="1"/>
</dbReference>
<dbReference type="GO" id="GO:0003677">
    <property type="term" value="F:DNA binding"/>
    <property type="evidence" value="ECO:0007669"/>
    <property type="project" value="UniProtKB-UniRule"/>
</dbReference>
<dbReference type="PROSITE" id="PS50071">
    <property type="entry name" value="HOMEOBOX_2"/>
    <property type="match status" value="1"/>
</dbReference>
<sequence>MDNSPSRRPDSNRNSQQNRAQPSKMSILTMATSSPHPTFKNEYPWDASRPSSSYSQPCIENKTVALPSIRQTFPELHLDGPLPGKPTGRPSNKSPSIAAQSSIASPEYVHSTNPNKRRRISIEDEQPALRAKQAPRLYRSPGRPPPPQMSPARREHPSSTTAETWTSPSRADSYPPGGGVPVPVEMNGRVEPRQALPSLPPTMKFDREPAPLNRPREPGAGVAGASVLERPPPVYQGQDYGYSYHHPSRYQSLSASSIRPYDRAPFSAGGIYGPHYQDIGRYGDLGGIGMGGDAKQRKRRGNLPKETTDKLRAWFVAHLQHPYPTEDEKQDLMRQTGLQMNQISNWFINARRRQLPAMINSARAESDAMNGRVGSSIGGEGKILASTERPVNYGPPPDKRATALPLSDGEGGAYDEEIGSLRKQRAGELSRESV</sequence>
<dbReference type="InterPro" id="IPR001356">
    <property type="entry name" value="HD"/>
</dbReference>
<dbReference type="FunFam" id="1.10.10.60:FF:000059">
    <property type="entry name" value="TGFB-induced factor homeobox 1"/>
    <property type="match status" value="1"/>
</dbReference>
<feature type="region of interest" description="Disordered" evidence="9">
    <location>
        <begin position="1"/>
        <end position="56"/>
    </location>
</feature>
<dbReference type="Pfam" id="PF05920">
    <property type="entry name" value="Homeobox_KN"/>
    <property type="match status" value="1"/>
</dbReference>
<dbReference type="Proteomes" id="UP000036947">
    <property type="component" value="Unassembled WGS sequence"/>
</dbReference>
<comment type="subcellular location">
    <subcellularLocation>
        <location evidence="1 8">Nucleus</location>
    </subcellularLocation>
</comment>
<evidence type="ECO:0000256" key="7">
    <source>
        <dbReference type="ARBA" id="ARBA00038021"/>
    </source>
</evidence>
<dbReference type="SMART" id="SM00389">
    <property type="entry name" value="HOX"/>
    <property type="match status" value="1"/>
</dbReference>
<evidence type="ECO:0000256" key="8">
    <source>
        <dbReference type="PROSITE-ProRule" id="PRU00108"/>
    </source>
</evidence>
<feature type="compositionally biased region" description="Low complexity" evidence="9">
    <location>
        <begin position="94"/>
        <end position="106"/>
    </location>
</feature>
<evidence type="ECO:0000256" key="9">
    <source>
        <dbReference type="SAM" id="MobiDB-lite"/>
    </source>
</evidence>
<proteinExistence type="inferred from homology"/>
<keyword evidence="5" id="KW-0804">Transcription</keyword>
<dbReference type="OrthoDB" id="10056939at2759"/>
<keyword evidence="4 8" id="KW-0371">Homeobox</keyword>
<protein>
    <submittedName>
        <fullName evidence="11">Homeobox protein PKNOX1</fullName>
    </submittedName>
</protein>
<dbReference type="GO" id="GO:0005634">
    <property type="term" value="C:nucleus"/>
    <property type="evidence" value="ECO:0007669"/>
    <property type="project" value="UniProtKB-SubCell"/>
</dbReference>
<evidence type="ECO:0000313" key="12">
    <source>
        <dbReference type="Proteomes" id="UP000036947"/>
    </source>
</evidence>
<reference evidence="11 12" key="1">
    <citation type="journal article" date="2015" name="BMC Genomics">
        <title>The genome of the truffle-parasite Tolypocladium ophioglossoides and the evolution of antifungal peptaibiotics.</title>
        <authorList>
            <person name="Quandt C.A."/>
            <person name="Bushley K.E."/>
            <person name="Spatafora J.W."/>
        </authorList>
    </citation>
    <scope>NUCLEOTIDE SEQUENCE [LARGE SCALE GENOMIC DNA]</scope>
    <source>
        <strain evidence="11 12">CBS 100239</strain>
    </source>
</reference>
<accession>A0A0L0NEE4</accession>
<feature type="domain" description="Homeobox" evidence="10">
    <location>
        <begin position="294"/>
        <end position="357"/>
    </location>
</feature>
<feature type="compositionally biased region" description="Basic and acidic residues" evidence="9">
    <location>
        <begin position="1"/>
        <end position="11"/>
    </location>
</feature>
<comment type="similarity">
    <text evidence="7">Belongs to the TALE/TGIF homeobox family.</text>
</comment>
<dbReference type="InterPro" id="IPR008422">
    <property type="entry name" value="KN_HD"/>
</dbReference>
<feature type="region of interest" description="Disordered" evidence="9">
    <location>
        <begin position="387"/>
        <end position="434"/>
    </location>
</feature>
<feature type="compositionally biased region" description="Polar residues" evidence="9">
    <location>
        <begin position="20"/>
        <end position="36"/>
    </location>
</feature>
<dbReference type="SUPFAM" id="SSF46689">
    <property type="entry name" value="Homeodomain-like"/>
    <property type="match status" value="1"/>
</dbReference>
<feature type="DNA-binding region" description="Homeobox" evidence="8">
    <location>
        <begin position="296"/>
        <end position="358"/>
    </location>
</feature>
<dbReference type="InterPro" id="IPR050224">
    <property type="entry name" value="TALE_homeobox"/>
</dbReference>
<evidence type="ECO:0000256" key="2">
    <source>
        <dbReference type="ARBA" id="ARBA00023015"/>
    </source>
</evidence>
<keyword evidence="3 8" id="KW-0238">DNA-binding</keyword>
<comment type="caution">
    <text evidence="11">The sequence shown here is derived from an EMBL/GenBank/DDBJ whole genome shotgun (WGS) entry which is preliminary data.</text>
</comment>
<dbReference type="InterPro" id="IPR009057">
    <property type="entry name" value="Homeodomain-like_sf"/>
</dbReference>
<dbReference type="GO" id="GO:0006355">
    <property type="term" value="P:regulation of DNA-templated transcription"/>
    <property type="evidence" value="ECO:0007669"/>
    <property type="project" value="InterPro"/>
</dbReference>
<dbReference type="CDD" id="cd00086">
    <property type="entry name" value="homeodomain"/>
    <property type="match status" value="1"/>
</dbReference>
<evidence type="ECO:0000256" key="6">
    <source>
        <dbReference type="ARBA" id="ARBA00023242"/>
    </source>
</evidence>
<evidence type="ECO:0000259" key="10">
    <source>
        <dbReference type="PROSITE" id="PS50071"/>
    </source>
</evidence>
<evidence type="ECO:0000256" key="5">
    <source>
        <dbReference type="ARBA" id="ARBA00023163"/>
    </source>
</evidence>
<keyword evidence="2" id="KW-0805">Transcription regulation</keyword>
<dbReference type="STRING" id="1163406.A0A0L0NEE4"/>
<dbReference type="Gene3D" id="1.10.10.60">
    <property type="entry name" value="Homeodomain-like"/>
    <property type="match status" value="1"/>
</dbReference>
<organism evidence="11 12">
    <name type="scientific">Tolypocladium ophioglossoides (strain CBS 100239)</name>
    <name type="common">Snaketongue truffleclub</name>
    <name type="synonym">Elaphocordyceps ophioglossoides</name>
    <dbReference type="NCBI Taxonomy" id="1163406"/>
    <lineage>
        <taxon>Eukaryota</taxon>
        <taxon>Fungi</taxon>
        <taxon>Dikarya</taxon>
        <taxon>Ascomycota</taxon>
        <taxon>Pezizomycotina</taxon>
        <taxon>Sordariomycetes</taxon>
        <taxon>Hypocreomycetidae</taxon>
        <taxon>Hypocreales</taxon>
        <taxon>Ophiocordycipitaceae</taxon>
        <taxon>Tolypocladium</taxon>
    </lineage>
</organism>
<feature type="region of interest" description="Disordered" evidence="9">
    <location>
        <begin position="70"/>
        <end position="242"/>
    </location>
</feature>
<evidence type="ECO:0000313" key="11">
    <source>
        <dbReference type="EMBL" id="KND92399.1"/>
    </source>
</evidence>
<evidence type="ECO:0000256" key="4">
    <source>
        <dbReference type="ARBA" id="ARBA00023155"/>
    </source>
</evidence>
<feature type="compositionally biased region" description="Basic and acidic residues" evidence="9">
    <location>
        <begin position="425"/>
        <end position="434"/>
    </location>
</feature>